<comment type="function">
    <text evidence="7">Required for pre-mRNA splicing.</text>
</comment>
<dbReference type="OMA" id="QNGYNEF"/>
<dbReference type="RefSeq" id="XP_034012045.1">
    <property type="nucleotide sequence ID" value="XM_034155865.1"/>
</dbReference>
<dbReference type="AlphaFoldDB" id="A0A642UMC3"/>
<dbReference type="GO" id="GO:0000398">
    <property type="term" value="P:mRNA splicing, via spliceosome"/>
    <property type="evidence" value="ECO:0007669"/>
    <property type="project" value="UniProtKB-UniRule"/>
</dbReference>
<evidence type="ECO:0000256" key="1">
    <source>
        <dbReference type="ARBA" id="ARBA00004123"/>
    </source>
</evidence>
<sequence length="201" mass="23220">MPSQAQYVEKIIRDRIADGVFYKQHLHGTNEATILPVIVAHVDYIGGTDSQGKPSPFLCCLLRLLEINPSEKVIFDVYMDQLGSKEFKYVTALVLVYVRLVLSSARIFQTLEPFYLDYRKLRLRLKTPQFDRQTQVPIHFKLTHIDELVDDLLTKERVFDIHLPRLVPRLTLLERGEVEPRQFAVVPEDDSDSSDFASDSE</sequence>
<protein>
    <recommendedName>
        <fullName evidence="7">Pre-mRNA-splicing factor 38</fullName>
    </recommendedName>
</protein>
<keyword evidence="3 7" id="KW-0507">mRNA processing</keyword>
<evidence type="ECO:0000256" key="5">
    <source>
        <dbReference type="ARBA" id="ARBA00023187"/>
    </source>
</evidence>
<gene>
    <name evidence="8" type="ORF">DIURU_003136</name>
</gene>
<accession>A0A642UMC3</accession>
<comment type="subcellular location">
    <subcellularLocation>
        <location evidence="1 7">Nucleus</location>
    </subcellularLocation>
</comment>
<dbReference type="GeneID" id="54781787"/>
<dbReference type="GO" id="GO:0005681">
    <property type="term" value="C:spliceosomal complex"/>
    <property type="evidence" value="ECO:0007669"/>
    <property type="project" value="UniProtKB-KW"/>
</dbReference>
<dbReference type="Proteomes" id="UP000449547">
    <property type="component" value="Unassembled WGS sequence"/>
</dbReference>
<keyword evidence="4 7" id="KW-0747">Spliceosome</keyword>
<comment type="caution">
    <text evidence="8">The sequence shown here is derived from an EMBL/GenBank/DDBJ whole genome shotgun (WGS) entry which is preliminary data.</text>
</comment>
<comment type="similarity">
    <text evidence="2 7">Belongs to the PRP38 family.</text>
</comment>
<organism evidence="8 9">
    <name type="scientific">Diutina rugosa</name>
    <name type="common">Yeast</name>
    <name type="synonym">Candida rugosa</name>
    <dbReference type="NCBI Taxonomy" id="5481"/>
    <lineage>
        <taxon>Eukaryota</taxon>
        <taxon>Fungi</taxon>
        <taxon>Dikarya</taxon>
        <taxon>Ascomycota</taxon>
        <taxon>Saccharomycotina</taxon>
        <taxon>Pichiomycetes</taxon>
        <taxon>Debaryomycetaceae</taxon>
        <taxon>Diutina</taxon>
    </lineage>
</organism>
<proteinExistence type="inferred from homology"/>
<dbReference type="Pfam" id="PF03371">
    <property type="entry name" value="PRP38"/>
    <property type="match status" value="1"/>
</dbReference>
<evidence type="ECO:0000313" key="8">
    <source>
        <dbReference type="EMBL" id="KAA8901608.1"/>
    </source>
</evidence>
<keyword evidence="5 7" id="KW-0508">mRNA splicing</keyword>
<keyword evidence="9" id="KW-1185">Reference proteome</keyword>
<dbReference type="InterPro" id="IPR005037">
    <property type="entry name" value="PRP38"/>
</dbReference>
<dbReference type="PANTHER" id="PTHR23142">
    <property type="entry name" value="PRE-MRNA-SPLICING FACTOR 38A-RELATED"/>
    <property type="match status" value="1"/>
</dbReference>
<name>A0A642UMC3_DIURU</name>
<evidence type="ECO:0000256" key="3">
    <source>
        <dbReference type="ARBA" id="ARBA00022664"/>
    </source>
</evidence>
<dbReference type="EMBL" id="SWFT01000101">
    <property type="protein sequence ID" value="KAA8901608.1"/>
    <property type="molecule type" value="Genomic_DNA"/>
</dbReference>
<evidence type="ECO:0000313" key="9">
    <source>
        <dbReference type="Proteomes" id="UP000449547"/>
    </source>
</evidence>
<evidence type="ECO:0000256" key="7">
    <source>
        <dbReference type="RuleBase" id="RU367025"/>
    </source>
</evidence>
<dbReference type="OrthoDB" id="190958at2759"/>
<reference evidence="8 9" key="1">
    <citation type="submission" date="2019-07" db="EMBL/GenBank/DDBJ databases">
        <title>Genome assembly of two rare yeast pathogens: Diutina rugosa and Trichomonascus ciferrii.</title>
        <authorList>
            <person name="Mixao V."/>
            <person name="Saus E."/>
            <person name="Hansen A."/>
            <person name="Lass-Flor C."/>
            <person name="Gabaldon T."/>
        </authorList>
    </citation>
    <scope>NUCLEOTIDE SEQUENCE [LARGE SCALE GENOMIC DNA]</scope>
    <source>
        <strain evidence="8 9">CBS 613</strain>
    </source>
</reference>
<keyword evidence="6 7" id="KW-0539">Nucleus</keyword>
<evidence type="ECO:0000256" key="6">
    <source>
        <dbReference type="ARBA" id="ARBA00023242"/>
    </source>
</evidence>
<dbReference type="VEuPathDB" id="FungiDB:DIURU_003136"/>
<evidence type="ECO:0000256" key="4">
    <source>
        <dbReference type="ARBA" id="ARBA00022728"/>
    </source>
</evidence>
<evidence type="ECO:0000256" key="2">
    <source>
        <dbReference type="ARBA" id="ARBA00006164"/>
    </source>
</evidence>